<dbReference type="InterPro" id="IPR043502">
    <property type="entry name" value="DNA/RNA_pol_sf"/>
</dbReference>
<reference evidence="3" key="3">
    <citation type="submission" date="2025-09" db="UniProtKB">
        <authorList>
            <consortium name="Ensembl"/>
        </authorList>
    </citation>
    <scope>IDENTIFICATION</scope>
</reference>
<dbReference type="Pfam" id="PF00078">
    <property type="entry name" value="RVT_1"/>
    <property type="match status" value="1"/>
</dbReference>
<reference evidence="3" key="2">
    <citation type="submission" date="2025-08" db="UniProtKB">
        <authorList>
            <consortium name="Ensembl"/>
        </authorList>
    </citation>
    <scope>IDENTIFICATION</scope>
</reference>
<evidence type="ECO:0000259" key="2">
    <source>
        <dbReference type="PROSITE" id="PS50878"/>
    </source>
</evidence>
<dbReference type="PANTHER" id="PTHR33064:SF37">
    <property type="entry name" value="RIBONUCLEASE H"/>
    <property type="match status" value="1"/>
</dbReference>
<dbReference type="Gene3D" id="3.30.70.270">
    <property type="match status" value="1"/>
</dbReference>
<name>A0A8C9D348_PANLE</name>
<organism evidence="3 4">
    <name type="scientific">Panthera leo</name>
    <name type="common">Lion</name>
    <dbReference type="NCBI Taxonomy" id="9689"/>
    <lineage>
        <taxon>Eukaryota</taxon>
        <taxon>Metazoa</taxon>
        <taxon>Chordata</taxon>
        <taxon>Craniata</taxon>
        <taxon>Vertebrata</taxon>
        <taxon>Euteleostomi</taxon>
        <taxon>Mammalia</taxon>
        <taxon>Eutheria</taxon>
        <taxon>Laurasiatheria</taxon>
        <taxon>Carnivora</taxon>
        <taxon>Feliformia</taxon>
        <taxon>Felidae</taxon>
        <taxon>Pantherinae</taxon>
        <taxon>Panthera</taxon>
    </lineage>
</organism>
<dbReference type="InterPro" id="IPR051320">
    <property type="entry name" value="Viral_Replic_Matur_Polypro"/>
</dbReference>
<dbReference type="Ensembl" id="ENSPLOT00000011844.1">
    <property type="protein sequence ID" value="ENSPLOP00000010710.1"/>
    <property type="gene ID" value="ENSPLOG00000007877.1"/>
</dbReference>
<dbReference type="PANTHER" id="PTHR33064">
    <property type="entry name" value="POL PROTEIN"/>
    <property type="match status" value="1"/>
</dbReference>
<feature type="domain" description="Reverse transcriptase" evidence="2">
    <location>
        <begin position="34"/>
        <end position="223"/>
    </location>
</feature>
<accession>A0A8C9D348</accession>
<sequence>KALELTLFRKLVNPNQYYIPEGSVEVSVIIKNLKDVGAVIPTKRPFNCPIWPVQRTDGSWRITVDYHKLNRVVFPAATAVLSVVSWLEQINTSPDTWYVAIDPANAFSPPLPVRSTRSSLLLAGKTQQYTFTVLPQGYINPPALCHNLVCRDLDHLSLPQNVTLVRYIGDIMLVAPSEQEVATALDLVLGHVYVRGWEINPAKIQGSSTSVAFLGFQWYGVCILYSFKVKDMLLASSLLKKRGTTPS</sequence>
<dbReference type="AlphaFoldDB" id="A0A8C9D348"/>
<dbReference type="Gene3D" id="3.10.10.10">
    <property type="entry name" value="HIV Type 1 Reverse Transcriptase, subunit A, domain 1"/>
    <property type="match status" value="1"/>
</dbReference>
<dbReference type="Proteomes" id="UP000694399">
    <property type="component" value="Chromosome C2"/>
</dbReference>
<dbReference type="SUPFAM" id="SSF56672">
    <property type="entry name" value="DNA/RNA polymerases"/>
    <property type="match status" value="1"/>
</dbReference>
<dbReference type="PROSITE" id="PS50878">
    <property type="entry name" value="RT_POL"/>
    <property type="match status" value="1"/>
</dbReference>
<dbReference type="InterPro" id="IPR000477">
    <property type="entry name" value="RT_dom"/>
</dbReference>
<proteinExistence type="inferred from homology"/>
<evidence type="ECO:0000313" key="3">
    <source>
        <dbReference type="Ensembl" id="ENSPLOP00000010710.1"/>
    </source>
</evidence>
<protein>
    <recommendedName>
        <fullName evidence="2">Reverse transcriptase domain-containing protein</fullName>
    </recommendedName>
</protein>
<dbReference type="OMA" id="MSECKHE"/>
<reference evidence="3" key="1">
    <citation type="journal article" date="2019" name="bioRxiv">
        <title>Long live the king: chromosome-level assembly of the lion (Panthera leo) using linked-read, Hi-C, and long read data.</title>
        <authorList>
            <person name="Armstrong E.E."/>
            <person name="Taylor R.W."/>
            <person name="Miller D.E."/>
            <person name="Kaelin C."/>
            <person name="Barsh G."/>
            <person name="Hadly E.A."/>
            <person name="Petrov D."/>
        </authorList>
    </citation>
    <scope>NUCLEOTIDE SEQUENCE [LARGE SCALE GENOMIC DNA]</scope>
</reference>
<evidence type="ECO:0000256" key="1">
    <source>
        <dbReference type="ARBA" id="ARBA00010879"/>
    </source>
</evidence>
<dbReference type="GeneTree" id="ENSGT01000000216185"/>
<keyword evidence="4" id="KW-1185">Reference proteome</keyword>
<evidence type="ECO:0000313" key="4">
    <source>
        <dbReference type="Proteomes" id="UP000694399"/>
    </source>
</evidence>
<comment type="similarity">
    <text evidence="1">Belongs to the beta type-B retroviral polymerase family. HERV class-II K(HML-2) pol subfamily.</text>
</comment>
<dbReference type="InterPro" id="IPR043128">
    <property type="entry name" value="Rev_trsase/Diguanyl_cyclase"/>
</dbReference>